<dbReference type="EMBL" id="JBDFRB010000006">
    <property type="protein sequence ID" value="MEN2744736.1"/>
    <property type="molecule type" value="Genomic_DNA"/>
</dbReference>
<dbReference type="Pfam" id="PF10611">
    <property type="entry name" value="DUF2469"/>
    <property type="match status" value="1"/>
</dbReference>
<proteinExistence type="predicted"/>
<dbReference type="Proteomes" id="UP001422074">
    <property type="component" value="Unassembled WGS sequence"/>
</dbReference>
<dbReference type="InterPro" id="IPR019592">
    <property type="entry name" value="DUF2469"/>
</dbReference>
<evidence type="ECO:0000313" key="2">
    <source>
        <dbReference type="Proteomes" id="UP001422074"/>
    </source>
</evidence>
<dbReference type="RefSeq" id="WP_345884945.1">
    <property type="nucleotide sequence ID" value="NZ_JBDFRB010000006.1"/>
</dbReference>
<gene>
    <name evidence="1" type="ORF">ABCQ75_09320</name>
</gene>
<protein>
    <submittedName>
        <fullName evidence="1">DUF2469 domain-containing protein</fullName>
    </submittedName>
</protein>
<keyword evidence="2" id="KW-1185">Reference proteome</keyword>
<accession>A0ABU9WZW7</accession>
<organism evidence="1 2">
    <name type="scientific">Sinomonas halotolerans</name>
    <dbReference type="NCBI Taxonomy" id="1644133"/>
    <lineage>
        <taxon>Bacteria</taxon>
        <taxon>Bacillati</taxon>
        <taxon>Actinomycetota</taxon>
        <taxon>Actinomycetes</taxon>
        <taxon>Micrococcales</taxon>
        <taxon>Micrococcaceae</taxon>
        <taxon>Sinomonas</taxon>
    </lineage>
</organism>
<evidence type="ECO:0000313" key="1">
    <source>
        <dbReference type="EMBL" id="MEN2744736.1"/>
    </source>
</evidence>
<name>A0ABU9WZW7_9MICC</name>
<comment type="caution">
    <text evidence="1">The sequence shown here is derived from an EMBL/GenBank/DDBJ whole genome shotgun (WGS) entry which is preliminary data.</text>
</comment>
<sequence>MSAEDLENYETDMELQLYREYRDVVSLFSYVVETERRFYLANHVDLQARSADGEVYFDLTLQDAWVWDVYRTARFVKSVRVITFKDVNVEELPKAEDLGLPKDGGLAGGLGPGGIGR</sequence>
<reference evidence="1 2" key="1">
    <citation type="submission" date="2024-05" db="EMBL/GenBank/DDBJ databases">
        <title>Sinomonas sp. nov., isolated from a waste landfill.</title>
        <authorList>
            <person name="Zhao Y."/>
        </authorList>
    </citation>
    <scope>NUCLEOTIDE SEQUENCE [LARGE SCALE GENOMIC DNA]</scope>
    <source>
        <strain evidence="1 2">CCTCC AB2014300</strain>
    </source>
</reference>